<dbReference type="Proteomes" id="UP000682733">
    <property type="component" value="Unassembled WGS sequence"/>
</dbReference>
<protein>
    <submittedName>
        <fullName evidence="1">Uncharacterized protein</fullName>
    </submittedName>
</protein>
<name>A0A8S2DQS1_9BILA</name>
<proteinExistence type="predicted"/>
<evidence type="ECO:0000313" key="3">
    <source>
        <dbReference type="Proteomes" id="UP000677228"/>
    </source>
</evidence>
<feature type="non-terminal residue" evidence="1">
    <location>
        <position position="1"/>
    </location>
</feature>
<dbReference type="EMBL" id="CAJNOK010006512">
    <property type="protein sequence ID" value="CAF1006019.1"/>
    <property type="molecule type" value="Genomic_DNA"/>
</dbReference>
<evidence type="ECO:0000313" key="1">
    <source>
        <dbReference type="EMBL" id="CAF1006019.1"/>
    </source>
</evidence>
<dbReference type="Proteomes" id="UP000677228">
    <property type="component" value="Unassembled WGS sequence"/>
</dbReference>
<dbReference type="AlphaFoldDB" id="A0A8S2DQS1"/>
<accession>A0A8S2DQS1</accession>
<evidence type="ECO:0000313" key="2">
    <source>
        <dbReference type="EMBL" id="CAF3775138.1"/>
    </source>
</evidence>
<sequence length="49" mass="5656">MISDDVGVLEHATIKVPYEHLNKHYRHAQKQIDRDSALLISSVNDLEKK</sequence>
<reference evidence="1" key="1">
    <citation type="submission" date="2021-02" db="EMBL/GenBank/DDBJ databases">
        <authorList>
            <person name="Nowell W R."/>
        </authorList>
    </citation>
    <scope>NUCLEOTIDE SEQUENCE</scope>
</reference>
<organism evidence="1 3">
    <name type="scientific">Didymodactylos carnosus</name>
    <dbReference type="NCBI Taxonomy" id="1234261"/>
    <lineage>
        <taxon>Eukaryota</taxon>
        <taxon>Metazoa</taxon>
        <taxon>Spiralia</taxon>
        <taxon>Gnathifera</taxon>
        <taxon>Rotifera</taxon>
        <taxon>Eurotatoria</taxon>
        <taxon>Bdelloidea</taxon>
        <taxon>Philodinida</taxon>
        <taxon>Philodinidae</taxon>
        <taxon>Didymodactylos</taxon>
    </lineage>
</organism>
<comment type="caution">
    <text evidence="1">The sequence shown here is derived from an EMBL/GenBank/DDBJ whole genome shotgun (WGS) entry which is preliminary data.</text>
</comment>
<gene>
    <name evidence="1" type="ORF">OVA965_LOCUS14801</name>
    <name evidence="2" type="ORF">TMI583_LOCUS14805</name>
</gene>
<dbReference type="EMBL" id="CAJOBA010006520">
    <property type="protein sequence ID" value="CAF3775138.1"/>
    <property type="molecule type" value="Genomic_DNA"/>
</dbReference>